<keyword evidence="8" id="KW-1185">Reference proteome</keyword>
<feature type="compositionally biased region" description="Basic and acidic residues" evidence="5">
    <location>
        <begin position="258"/>
        <end position="271"/>
    </location>
</feature>
<keyword evidence="3" id="KW-0862">Zinc</keyword>
<evidence type="ECO:0000256" key="3">
    <source>
        <dbReference type="ARBA" id="ARBA00022833"/>
    </source>
</evidence>
<evidence type="ECO:0000313" key="8">
    <source>
        <dbReference type="Proteomes" id="UP000631114"/>
    </source>
</evidence>
<dbReference type="InterPro" id="IPR006564">
    <property type="entry name" value="Znf_PMZ"/>
</dbReference>
<name>A0A835IWH4_9MAGN</name>
<evidence type="ECO:0000256" key="1">
    <source>
        <dbReference type="ARBA" id="ARBA00022723"/>
    </source>
</evidence>
<reference evidence="7 8" key="1">
    <citation type="submission" date="2020-10" db="EMBL/GenBank/DDBJ databases">
        <title>The Coptis chinensis genome and diversification of protoberbering-type alkaloids.</title>
        <authorList>
            <person name="Wang B."/>
            <person name="Shu S."/>
            <person name="Song C."/>
            <person name="Liu Y."/>
        </authorList>
    </citation>
    <scope>NUCLEOTIDE SEQUENCE [LARGE SCALE GENOMIC DNA]</scope>
    <source>
        <strain evidence="7">HL-2020</strain>
        <tissue evidence="7">Leaf</tissue>
    </source>
</reference>
<feature type="region of interest" description="Disordered" evidence="5">
    <location>
        <begin position="115"/>
        <end position="292"/>
    </location>
</feature>
<feature type="compositionally biased region" description="Polar residues" evidence="5">
    <location>
        <begin position="144"/>
        <end position="172"/>
    </location>
</feature>
<comment type="caution">
    <text evidence="7">The sequence shown here is derived from an EMBL/GenBank/DDBJ whole genome shotgun (WGS) entry which is preliminary data.</text>
</comment>
<feature type="compositionally biased region" description="Basic residues" evidence="5">
    <location>
        <begin position="129"/>
        <end position="138"/>
    </location>
</feature>
<dbReference type="AlphaFoldDB" id="A0A835IWH4"/>
<accession>A0A835IWH4</accession>
<evidence type="ECO:0000256" key="5">
    <source>
        <dbReference type="SAM" id="MobiDB-lite"/>
    </source>
</evidence>
<evidence type="ECO:0000259" key="6">
    <source>
        <dbReference type="PROSITE" id="PS50966"/>
    </source>
</evidence>
<organism evidence="7 8">
    <name type="scientific">Coptis chinensis</name>
    <dbReference type="NCBI Taxonomy" id="261450"/>
    <lineage>
        <taxon>Eukaryota</taxon>
        <taxon>Viridiplantae</taxon>
        <taxon>Streptophyta</taxon>
        <taxon>Embryophyta</taxon>
        <taxon>Tracheophyta</taxon>
        <taxon>Spermatophyta</taxon>
        <taxon>Magnoliopsida</taxon>
        <taxon>Ranunculales</taxon>
        <taxon>Ranunculaceae</taxon>
        <taxon>Coptidoideae</taxon>
        <taxon>Coptis</taxon>
    </lineage>
</organism>
<evidence type="ECO:0000313" key="7">
    <source>
        <dbReference type="EMBL" id="KAF9623537.1"/>
    </source>
</evidence>
<dbReference type="GO" id="GO:0008270">
    <property type="term" value="F:zinc ion binding"/>
    <property type="evidence" value="ECO:0007669"/>
    <property type="project" value="UniProtKB-KW"/>
</dbReference>
<keyword evidence="1" id="KW-0479">Metal-binding</keyword>
<dbReference type="PANTHER" id="PTHR31973">
    <property type="entry name" value="POLYPROTEIN, PUTATIVE-RELATED"/>
    <property type="match status" value="1"/>
</dbReference>
<gene>
    <name evidence="7" type="ORF">IFM89_003327</name>
</gene>
<dbReference type="EMBL" id="JADFTS010000001">
    <property type="protein sequence ID" value="KAF9623537.1"/>
    <property type="molecule type" value="Genomic_DNA"/>
</dbReference>
<dbReference type="PROSITE" id="PS50966">
    <property type="entry name" value="ZF_SWIM"/>
    <property type="match status" value="1"/>
</dbReference>
<feature type="compositionally biased region" description="Polar residues" evidence="5">
    <location>
        <begin position="205"/>
        <end position="215"/>
    </location>
</feature>
<keyword evidence="2 4" id="KW-0863">Zinc-finger</keyword>
<protein>
    <recommendedName>
        <fullName evidence="6">SWIM-type domain-containing protein</fullName>
    </recommendedName>
</protein>
<evidence type="ECO:0000256" key="2">
    <source>
        <dbReference type="ARBA" id="ARBA00022771"/>
    </source>
</evidence>
<proteinExistence type="predicted"/>
<dbReference type="Proteomes" id="UP000631114">
    <property type="component" value="Unassembled WGS sequence"/>
</dbReference>
<dbReference type="OrthoDB" id="1937322at2759"/>
<dbReference type="InterPro" id="IPR007527">
    <property type="entry name" value="Znf_SWIM"/>
</dbReference>
<evidence type="ECO:0000256" key="4">
    <source>
        <dbReference type="PROSITE-ProRule" id="PRU00325"/>
    </source>
</evidence>
<dbReference type="Pfam" id="PF04434">
    <property type="entry name" value="SWIM"/>
    <property type="match status" value="1"/>
</dbReference>
<sequence>MDLRDKPVCTFVDELNLMLMTLMRKRRIKAMEMDINDVVPRVKAIHEKQIFFIKEYTYISAADHMFTVLGSHGSRWLVNLDAHECECKVWQLTRIPCMHVVCIIEQRRLNYAKPGKPITQVLPPSLKRQPGRPKKNRRKDADEQTQACDGHNASQAGARQNASQAGEGQNDSEPAAKPKQIRRCSKCHSSSHNIRTCPEQAKLNAETTQGQSATEAPQAHEGAQASASNKNRPRNKKQPSTPVAAKVEVLHTAVPKTQTHECAAKPERSSEKILYLKPPPTSNRGGWDHLNM</sequence>
<dbReference type="PANTHER" id="PTHR31973:SF188">
    <property type="entry name" value="POLYPROTEIN, PUTATIVE-RELATED"/>
    <property type="match status" value="1"/>
</dbReference>
<feature type="domain" description="SWIM-type" evidence="6">
    <location>
        <begin position="76"/>
        <end position="108"/>
    </location>
</feature>
<dbReference type="SMART" id="SM00575">
    <property type="entry name" value="ZnF_PMZ"/>
    <property type="match status" value="1"/>
</dbReference>